<dbReference type="SUPFAM" id="SSF103473">
    <property type="entry name" value="MFS general substrate transporter"/>
    <property type="match status" value="1"/>
</dbReference>
<dbReference type="RefSeq" id="WP_053401898.1">
    <property type="nucleotide sequence ID" value="NZ_LILC01000016.1"/>
</dbReference>
<evidence type="ECO:0000313" key="7">
    <source>
        <dbReference type="Proteomes" id="UP000037558"/>
    </source>
</evidence>
<evidence type="ECO:0000256" key="5">
    <source>
        <dbReference type="ARBA" id="ARBA00023136"/>
    </source>
</evidence>
<reference evidence="7" key="1">
    <citation type="submission" date="2015-08" db="EMBL/GenBank/DDBJ databases">
        <title>Fjat-14210 dsm16467.</title>
        <authorList>
            <person name="Liu B."/>
            <person name="Wang J."/>
            <person name="Zhu Y."/>
            <person name="Liu G."/>
            <person name="Chen Q."/>
            <person name="Chen Z."/>
            <person name="Lan J."/>
            <person name="Che J."/>
            <person name="Ge C."/>
            <person name="Shi H."/>
            <person name="Pan Z."/>
            <person name="Liu X."/>
        </authorList>
    </citation>
    <scope>NUCLEOTIDE SEQUENCE [LARGE SCALE GENOMIC DNA]</scope>
    <source>
        <strain evidence="7">DSM 16467</strain>
    </source>
</reference>
<keyword evidence="5" id="KW-0472">Membrane</keyword>
<dbReference type="InterPro" id="IPR011701">
    <property type="entry name" value="MFS"/>
</dbReference>
<evidence type="ECO:0000256" key="1">
    <source>
        <dbReference type="ARBA" id="ARBA00004651"/>
    </source>
</evidence>
<evidence type="ECO:0000256" key="3">
    <source>
        <dbReference type="ARBA" id="ARBA00022692"/>
    </source>
</evidence>
<dbReference type="Gene3D" id="1.20.1250.20">
    <property type="entry name" value="MFS general substrate transporter like domains"/>
    <property type="match status" value="1"/>
</dbReference>
<comment type="subcellular location">
    <subcellularLocation>
        <location evidence="1">Cell membrane</location>
        <topology evidence="1">Multi-pass membrane protein</topology>
    </subcellularLocation>
</comment>
<comment type="caution">
    <text evidence="6">The sequence shown here is derived from an EMBL/GenBank/DDBJ whole genome shotgun (WGS) entry which is preliminary data.</text>
</comment>
<dbReference type="GO" id="GO:0005886">
    <property type="term" value="C:plasma membrane"/>
    <property type="evidence" value="ECO:0007669"/>
    <property type="project" value="UniProtKB-SubCell"/>
</dbReference>
<keyword evidence="3" id="KW-0812">Transmembrane</keyword>
<dbReference type="PATRIC" id="fig|284581.3.peg.4767"/>
<dbReference type="PANTHER" id="PTHR23513:SF19">
    <property type="entry name" value="MAJOR FACILITATOR SUPERFAMILY (MFS) PROFILE DOMAIN-CONTAINING PROTEIN"/>
    <property type="match status" value="1"/>
</dbReference>
<dbReference type="Pfam" id="PF07690">
    <property type="entry name" value="MFS_1"/>
    <property type="match status" value="1"/>
</dbReference>
<dbReference type="InterPro" id="IPR036259">
    <property type="entry name" value="MFS_trans_sf"/>
</dbReference>
<protein>
    <recommendedName>
        <fullName evidence="8">MFS transporter</fullName>
    </recommendedName>
</protein>
<sequence length="402" mass="44403">MTKSFYSLAYGQSFANLGDVFYIVALISTVYNVTNSMFFVALVPFCNTMAGFLSSFLAPLFIDRYRLKHLLVYSQLSKTILILVLSIYSTLHGYNHLFPVLFILIFLIASLDGVANPASSALLPQLVKEEHLVKANSILSSLYQGIQLGGWAIGGVAAGVLHANGLLWFTLILYGISTIVMSGIRNFQEHEMTPAPSRQSMWEGWRVILHQKQMRTFHLLIFFNSIANTVWVSAILYPFLQERLHVGSQWWSYLNVSMLMGLTLAGFIGMKYSEFIETKHTLLLIGTTGIIVVTTLSFGLNQLPIIAVIIIGLNGVAQELQSLCIHTTIQRLVKEKLLAKVYAAQGSLVMLTFGLSTVLMGLIGDHIHIVAVYLLAGVSVGSSLVVLLLSQRSANKIIDLEL</sequence>
<dbReference type="GO" id="GO:0022857">
    <property type="term" value="F:transmembrane transporter activity"/>
    <property type="evidence" value="ECO:0007669"/>
    <property type="project" value="InterPro"/>
</dbReference>
<dbReference type="EMBL" id="LILC01000016">
    <property type="protein sequence ID" value="KOO44246.1"/>
    <property type="molecule type" value="Genomic_DNA"/>
</dbReference>
<keyword evidence="4" id="KW-1133">Transmembrane helix</keyword>
<dbReference type="CDD" id="cd06173">
    <property type="entry name" value="MFS_MefA_like"/>
    <property type="match status" value="1"/>
</dbReference>
<name>A0A0M0KZK1_9BACI</name>
<evidence type="ECO:0000256" key="4">
    <source>
        <dbReference type="ARBA" id="ARBA00022989"/>
    </source>
</evidence>
<accession>A0A0M0KZK1</accession>
<dbReference type="AlphaFoldDB" id="A0A0M0KZK1"/>
<proteinExistence type="predicted"/>
<keyword evidence="2" id="KW-1003">Cell membrane</keyword>
<dbReference type="PANTHER" id="PTHR23513">
    <property type="entry name" value="INTEGRAL MEMBRANE EFFLUX PROTEIN-RELATED"/>
    <property type="match status" value="1"/>
</dbReference>
<keyword evidence="7" id="KW-1185">Reference proteome</keyword>
<evidence type="ECO:0008006" key="8">
    <source>
        <dbReference type="Google" id="ProtNLM"/>
    </source>
</evidence>
<evidence type="ECO:0000313" key="6">
    <source>
        <dbReference type="EMBL" id="KOO44246.1"/>
    </source>
</evidence>
<evidence type="ECO:0000256" key="2">
    <source>
        <dbReference type="ARBA" id="ARBA00022475"/>
    </source>
</evidence>
<dbReference type="OrthoDB" id="2351575at2"/>
<dbReference type="STRING" id="284581.AMD01_13220"/>
<gene>
    <name evidence="6" type="ORF">AMD01_13220</name>
</gene>
<organism evidence="6 7">
    <name type="scientific">Priestia koreensis</name>
    <dbReference type="NCBI Taxonomy" id="284581"/>
    <lineage>
        <taxon>Bacteria</taxon>
        <taxon>Bacillati</taxon>
        <taxon>Bacillota</taxon>
        <taxon>Bacilli</taxon>
        <taxon>Bacillales</taxon>
        <taxon>Bacillaceae</taxon>
        <taxon>Priestia</taxon>
    </lineage>
</organism>
<dbReference type="Proteomes" id="UP000037558">
    <property type="component" value="Unassembled WGS sequence"/>
</dbReference>